<dbReference type="GO" id="GO:0009166">
    <property type="term" value="P:nucleotide catabolic process"/>
    <property type="evidence" value="ECO:0007669"/>
    <property type="project" value="InterPro"/>
</dbReference>
<dbReference type="PANTHER" id="PTHR11575">
    <property type="entry name" value="5'-NUCLEOTIDASE-RELATED"/>
    <property type="match status" value="1"/>
</dbReference>
<dbReference type="Pfam" id="PF00149">
    <property type="entry name" value="Metallophos"/>
    <property type="match status" value="1"/>
</dbReference>
<dbReference type="PROSITE" id="PS00786">
    <property type="entry name" value="5_NUCLEOTIDASE_2"/>
    <property type="match status" value="1"/>
</dbReference>
<dbReference type="GO" id="GO:0008768">
    <property type="term" value="F:UDP-sugar diphosphatase activity"/>
    <property type="evidence" value="ECO:0007669"/>
    <property type="project" value="TreeGrafter"/>
</dbReference>
<evidence type="ECO:0000256" key="4">
    <source>
        <dbReference type="ARBA" id="ARBA00022741"/>
    </source>
</evidence>
<evidence type="ECO:0000256" key="5">
    <source>
        <dbReference type="RuleBase" id="RU362119"/>
    </source>
</evidence>
<dbReference type="InterPro" id="IPR036907">
    <property type="entry name" value="5'-Nucleotdase_C_sf"/>
</dbReference>
<feature type="chain" id="PRO_5015375472" evidence="5">
    <location>
        <begin position="24"/>
        <end position="664"/>
    </location>
</feature>
<name>A0A2S2F9U7_9GAMM</name>
<dbReference type="InterPro" id="IPR029052">
    <property type="entry name" value="Metallo-depent_PP-like"/>
</dbReference>
<dbReference type="Pfam" id="PF02872">
    <property type="entry name" value="5_nucleotid_C"/>
    <property type="match status" value="1"/>
</dbReference>
<accession>A0A2S2F9U7</accession>
<keyword evidence="5" id="KW-0378">Hydrolase</keyword>
<dbReference type="GO" id="GO:0008253">
    <property type="term" value="F:5'-nucleotidase activity"/>
    <property type="evidence" value="ECO:0007669"/>
    <property type="project" value="TreeGrafter"/>
</dbReference>
<evidence type="ECO:0000259" key="7">
    <source>
        <dbReference type="Pfam" id="PF02872"/>
    </source>
</evidence>
<dbReference type="GO" id="GO:0030288">
    <property type="term" value="C:outer membrane-bounded periplasmic space"/>
    <property type="evidence" value="ECO:0007669"/>
    <property type="project" value="TreeGrafter"/>
</dbReference>
<dbReference type="KEGG" id="adv:DJ533_02580"/>
<dbReference type="InterPro" id="IPR004843">
    <property type="entry name" value="Calcineurin-like_PHP"/>
</dbReference>
<reference evidence="8" key="1">
    <citation type="submission" date="2019-08" db="EMBL/GenBank/DDBJ databases">
        <title>The complete genome of Acinetobacter defluvii strain WCHAD010030.</title>
        <authorList>
            <person name="Hu Y."/>
            <person name="Qin J."/>
            <person name="Feng Y."/>
            <person name="Zong Z."/>
        </authorList>
    </citation>
    <scope>NUCLEOTIDE SEQUENCE</scope>
    <source>
        <strain evidence="8">WCHA30</strain>
    </source>
</reference>
<dbReference type="STRING" id="1871111.GCA_001704615_01760"/>
<proteinExistence type="inferred from homology"/>
<dbReference type="RefSeq" id="WP_065995222.1">
    <property type="nucleotide sequence ID" value="NZ_CP029397.2"/>
</dbReference>
<dbReference type="SUPFAM" id="SSF56300">
    <property type="entry name" value="Metallo-dependent phosphatases"/>
    <property type="match status" value="1"/>
</dbReference>
<keyword evidence="9" id="KW-1185">Reference proteome</keyword>
<dbReference type="SUPFAM" id="SSF55816">
    <property type="entry name" value="5'-nucleotidase (syn. UDP-sugar hydrolase), C-terminal domain"/>
    <property type="match status" value="1"/>
</dbReference>
<feature type="domain" description="5'-Nucleotidase C-terminal" evidence="7">
    <location>
        <begin position="460"/>
        <end position="608"/>
    </location>
</feature>
<evidence type="ECO:0000256" key="2">
    <source>
        <dbReference type="ARBA" id="ARBA00022723"/>
    </source>
</evidence>
<organism evidence="8 9">
    <name type="scientific">Acinetobacter defluvii</name>
    <dbReference type="NCBI Taxonomy" id="1871111"/>
    <lineage>
        <taxon>Bacteria</taxon>
        <taxon>Pseudomonadati</taxon>
        <taxon>Pseudomonadota</taxon>
        <taxon>Gammaproteobacteria</taxon>
        <taxon>Moraxellales</taxon>
        <taxon>Moraxellaceae</taxon>
        <taxon>Acinetobacter</taxon>
    </lineage>
</organism>
<dbReference type="PRINTS" id="PR01607">
    <property type="entry name" value="APYRASEFAMLY"/>
</dbReference>
<dbReference type="Gene3D" id="3.90.780.10">
    <property type="entry name" value="5'-Nucleotidase, C-terminal domain"/>
    <property type="match status" value="1"/>
</dbReference>
<protein>
    <submittedName>
        <fullName evidence="8">Bifunctional metallophosphatase/5'-nucleotidase</fullName>
    </submittedName>
</protein>
<evidence type="ECO:0000256" key="3">
    <source>
        <dbReference type="ARBA" id="ARBA00022729"/>
    </source>
</evidence>
<evidence type="ECO:0000313" key="8">
    <source>
        <dbReference type="EMBL" id="AWL27565.1"/>
    </source>
</evidence>
<evidence type="ECO:0000256" key="1">
    <source>
        <dbReference type="ARBA" id="ARBA00006654"/>
    </source>
</evidence>
<feature type="domain" description="Calcineurin-like phosphoesterase" evidence="6">
    <location>
        <begin position="43"/>
        <end position="273"/>
    </location>
</feature>
<dbReference type="PROSITE" id="PS51257">
    <property type="entry name" value="PROKAR_LIPOPROTEIN"/>
    <property type="match status" value="1"/>
</dbReference>
<evidence type="ECO:0000259" key="6">
    <source>
        <dbReference type="Pfam" id="PF00149"/>
    </source>
</evidence>
<comment type="similarity">
    <text evidence="1 5">Belongs to the 5'-nucleotidase family.</text>
</comment>
<dbReference type="InterPro" id="IPR006179">
    <property type="entry name" value="5_nucleotidase/apyrase"/>
</dbReference>
<keyword evidence="2" id="KW-0479">Metal-binding</keyword>
<keyword evidence="4 5" id="KW-0547">Nucleotide-binding</keyword>
<dbReference type="GO" id="GO:0000166">
    <property type="term" value="F:nucleotide binding"/>
    <property type="evidence" value="ECO:0007669"/>
    <property type="project" value="UniProtKB-KW"/>
</dbReference>
<sequence>MQYLNKKRVLAILPLCVMFTACNDDKDVVVVQPPVENKSLELNILHINDHHSHLDEDKDGFALKANVGHGDEDFNAGKGGFARVTAMINQLAAEKKNVFKMHAGDAITGDLYYNLTDGKADADAMNTVCFDTFTLGNHEFDSTDVGLKKFIDFLDQGNCKEKTKILSANVSFGASSPLYKTNRIQKSQIFEKDGVKFAVIGLTIAGKTKNSSQPNSDTTFADEIVTAQKEIDQLKAQGIKNIILQTHVGYDLDQKLATALTDVDVIVGGDSHTLLGPKSLKKYSLSPEGAYPTQLKNKNGEAVCVAQAWEYSNIVGELNVKFDKDGKIASCTGTPHLLLGEDIKRTADIKKYNADLMQFNAGKSPAQQKIYNRDEIPNISVAEKDLILNQIKADQVPFNFIQPDPKTLNVLKPYQTQKQKFAEEVVGQATDNLCSRRVPGTQRDVGRSTLGDVCNKNTHVDQHGGDIQQIIAEAFLQQGKAFFGADISIQNGGGVREDVAQGNVTVGKIYSVLPFKNTLVELHLTGAEVKATLEDAIDSVIANNTGSYPYTGGLRWNVDFSKNKGQRLTQLQVRNQDGKYDALDLNKTYKIVTIDFLANGKDGYTTLSSITGDRRSNVGLDYAEAFLKYTQGLAGQIGQKKINKLPTEAYSTQQFVDVAKTQTQ</sequence>
<keyword evidence="3 5" id="KW-0732">Signal</keyword>
<dbReference type="AlphaFoldDB" id="A0A2S2F9U7"/>
<dbReference type="PANTHER" id="PTHR11575:SF46">
    <property type="entry name" value="PROTEIN USHA"/>
    <property type="match status" value="1"/>
</dbReference>
<dbReference type="Proteomes" id="UP000245977">
    <property type="component" value="Chromosome"/>
</dbReference>
<dbReference type="OrthoDB" id="9803927at2"/>
<dbReference type="Gene3D" id="3.60.21.10">
    <property type="match status" value="1"/>
</dbReference>
<dbReference type="InterPro" id="IPR008334">
    <property type="entry name" value="5'-Nucleotdase_C"/>
</dbReference>
<gene>
    <name evidence="8" type="ORF">DJ533_02580</name>
</gene>
<feature type="signal peptide" evidence="5">
    <location>
        <begin position="1"/>
        <end position="23"/>
    </location>
</feature>
<dbReference type="InterPro" id="IPR006146">
    <property type="entry name" value="5'-Nucleotdase_CS"/>
</dbReference>
<dbReference type="GO" id="GO:0046872">
    <property type="term" value="F:metal ion binding"/>
    <property type="evidence" value="ECO:0007669"/>
    <property type="project" value="UniProtKB-KW"/>
</dbReference>
<dbReference type="PROSITE" id="PS00785">
    <property type="entry name" value="5_NUCLEOTIDASE_1"/>
    <property type="match status" value="1"/>
</dbReference>
<evidence type="ECO:0000313" key="9">
    <source>
        <dbReference type="Proteomes" id="UP000245977"/>
    </source>
</evidence>
<dbReference type="EMBL" id="CP029397">
    <property type="protein sequence ID" value="AWL27565.1"/>
    <property type="molecule type" value="Genomic_DNA"/>
</dbReference>